<name>A0A0L6VDI9_9BASI</name>
<evidence type="ECO:0000313" key="2">
    <source>
        <dbReference type="EMBL" id="KNZ58637.1"/>
    </source>
</evidence>
<dbReference type="EMBL" id="LAVV01006715">
    <property type="protein sequence ID" value="KNZ58637.1"/>
    <property type="molecule type" value="Genomic_DNA"/>
</dbReference>
<dbReference type="AlphaFoldDB" id="A0A0L6VDI9"/>
<comment type="caution">
    <text evidence="2">The sequence shown here is derived from an EMBL/GenBank/DDBJ whole genome shotgun (WGS) entry which is preliminary data.</text>
</comment>
<accession>A0A0L6VDI9</accession>
<protein>
    <submittedName>
        <fullName evidence="2">Uncharacterized protein</fullName>
    </submittedName>
</protein>
<dbReference type="OrthoDB" id="3189033at2759"/>
<feature type="compositionally biased region" description="Polar residues" evidence="1">
    <location>
        <begin position="507"/>
        <end position="522"/>
    </location>
</feature>
<evidence type="ECO:0000256" key="1">
    <source>
        <dbReference type="SAM" id="MobiDB-lite"/>
    </source>
</evidence>
<evidence type="ECO:0000313" key="3">
    <source>
        <dbReference type="Proteomes" id="UP000037035"/>
    </source>
</evidence>
<sequence>MVKRRIEFEEGLSNVTNPQLETGELFKKSNSSLVGSKRAYIPIQTSKLSFQQVGRLCMRRAEPSLDFGAAFGGRAGLASLLLPRKAHADYADRTDRHLYNILVYTLALLLQERPGFLAHPLMDSEISKTQPSSMASAALPVSGGASVSKPQASRSLVAAAALPERPAEDDGADPATLSPTLTASSETHVDPTWVSILPNDVVPPLALSEVASEYGHQPSHDGLLLSAVFVLPFPAPVNSHRGKNTPPFLMYSPPRSVYSQPPKNEEGKRPKEKIVKKVVRKWQEEVVMGEKIKRGELENPSRFKKIRGGCIRVASTLNKWLPNSCIETLSRLPPKRKLGGVIVIHPDFGAVPEENEEGDQDRPYQPTSEELLNDIGVLLRKTRKRVLTRAILDVFAPVFSFEINLTYFAYQLYGLKKCNALVQPRRKQNKPKRSKKKLLSDPEEATLLVGNSPADVPHDGAATLGPEEAFHTKPVGQFEPVMVLLYNICAKIDPVSFPPLEAAASQETSLASPPVSRASTLPPSLKRPGGAVVKEMVQAFRNSLPPEVADRYLLDEERLSEDLARYLKKASKEYVGSLSGRSSRKGVIHCVKTWKQKSASKREEKALQSRQKKEAKKQKKAAEN</sequence>
<feature type="compositionally biased region" description="Basic residues" evidence="1">
    <location>
        <begin position="613"/>
        <end position="624"/>
    </location>
</feature>
<feature type="region of interest" description="Disordered" evidence="1">
    <location>
        <begin position="424"/>
        <end position="443"/>
    </location>
</feature>
<reference evidence="2 3" key="1">
    <citation type="submission" date="2015-08" db="EMBL/GenBank/DDBJ databases">
        <title>Next Generation Sequencing and Analysis of the Genome of Puccinia sorghi L Schw, the Causal Agent of Maize Common Rust.</title>
        <authorList>
            <person name="Rochi L."/>
            <person name="Burguener G."/>
            <person name="Darino M."/>
            <person name="Turjanski A."/>
            <person name="Kreff E."/>
            <person name="Dieguez M.J."/>
            <person name="Sacco F."/>
        </authorList>
    </citation>
    <scope>NUCLEOTIDE SEQUENCE [LARGE SCALE GENOMIC DNA]</scope>
    <source>
        <strain evidence="2 3">RO10H11247</strain>
    </source>
</reference>
<feature type="compositionally biased region" description="Basic residues" evidence="1">
    <location>
        <begin position="424"/>
        <end position="437"/>
    </location>
</feature>
<gene>
    <name evidence="2" type="ORF">VP01_1890g3</name>
</gene>
<dbReference type="Proteomes" id="UP000037035">
    <property type="component" value="Unassembled WGS sequence"/>
</dbReference>
<organism evidence="2 3">
    <name type="scientific">Puccinia sorghi</name>
    <dbReference type="NCBI Taxonomy" id="27349"/>
    <lineage>
        <taxon>Eukaryota</taxon>
        <taxon>Fungi</taxon>
        <taxon>Dikarya</taxon>
        <taxon>Basidiomycota</taxon>
        <taxon>Pucciniomycotina</taxon>
        <taxon>Pucciniomycetes</taxon>
        <taxon>Pucciniales</taxon>
        <taxon>Pucciniaceae</taxon>
        <taxon>Puccinia</taxon>
    </lineage>
</organism>
<proteinExistence type="predicted"/>
<keyword evidence="3" id="KW-1185">Reference proteome</keyword>
<feature type="region of interest" description="Disordered" evidence="1">
    <location>
        <begin position="594"/>
        <end position="624"/>
    </location>
</feature>
<feature type="region of interest" description="Disordered" evidence="1">
    <location>
        <begin position="507"/>
        <end position="527"/>
    </location>
</feature>
<feature type="region of interest" description="Disordered" evidence="1">
    <location>
        <begin position="162"/>
        <end position="184"/>
    </location>
</feature>
<feature type="region of interest" description="Disordered" evidence="1">
    <location>
        <begin position="244"/>
        <end position="270"/>
    </location>
</feature>
<dbReference type="VEuPathDB" id="FungiDB:VP01_1890g3"/>